<dbReference type="GO" id="GO:0005509">
    <property type="term" value="F:calcium ion binding"/>
    <property type="evidence" value="ECO:0007669"/>
    <property type="project" value="InterPro"/>
</dbReference>
<dbReference type="OMA" id="GIRCPTW"/>
<evidence type="ECO:0000256" key="2">
    <source>
        <dbReference type="ARBA" id="ARBA00022525"/>
    </source>
</evidence>
<dbReference type="GeneTree" id="ENSGT00940000166934"/>
<dbReference type="STRING" id="7719.ENSCINP00000015950"/>
<keyword evidence="3" id="KW-0245">EGF-like domain</keyword>
<dbReference type="SUPFAM" id="SSF57196">
    <property type="entry name" value="EGF/Laminin"/>
    <property type="match status" value="1"/>
</dbReference>
<dbReference type="Pfam" id="PF00090">
    <property type="entry name" value="TSP_1"/>
    <property type="match status" value="11"/>
</dbReference>
<dbReference type="PROSITE" id="PS01187">
    <property type="entry name" value="EGF_CA"/>
    <property type="match status" value="1"/>
</dbReference>
<dbReference type="PROSITE" id="PS50240">
    <property type="entry name" value="TRYPSIN_DOM"/>
    <property type="match status" value="1"/>
</dbReference>
<evidence type="ECO:0000256" key="6">
    <source>
        <dbReference type="ARBA" id="ARBA00022737"/>
    </source>
</evidence>
<feature type="domain" description="Peptidase S1" evidence="14">
    <location>
        <begin position="173"/>
        <end position="410"/>
    </location>
</feature>
<organism evidence="16 17">
    <name type="scientific">Ciona intestinalis</name>
    <name type="common">Transparent sea squirt</name>
    <name type="synonym">Ascidia intestinalis</name>
    <dbReference type="NCBI Taxonomy" id="7719"/>
    <lineage>
        <taxon>Eukaryota</taxon>
        <taxon>Metazoa</taxon>
        <taxon>Chordata</taxon>
        <taxon>Tunicata</taxon>
        <taxon>Ascidiacea</taxon>
        <taxon>Phlebobranchia</taxon>
        <taxon>Cionidae</taxon>
        <taxon>Ciona</taxon>
    </lineage>
</organism>
<protein>
    <recommendedName>
        <fullName evidence="18">Peptidase S1 domain-containing protein</fullName>
    </recommendedName>
</protein>
<dbReference type="InterPro" id="IPR001314">
    <property type="entry name" value="Peptidase_S1A"/>
</dbReference>
<reference evidence="16" key="2">
    <citation type="journal article" date="2008" name="Genome Biol.">
        <title>Improved genome assembly and evidence-based global gene model set for the chordate Ciona intestinalis: new insight into intron and operon populations.</title>
        <authorList>
            <person name="Satou Y."/>
            <person name="Mineta K."/>
            <person name="Ogasawara M."/>
            <person name="Sasakura Y."/>
            <person name="Shoguchi E."/>
            <person name="Ueno K."/>
            <person name="Yamada L."/>
            <person name="Matsumoto J."/>
            <person name="Wasserscheid J."/>
            <person name="Dewar K."/>
            <person name="Wiley G.B."/>
            <person name="Macmil S.L."/>
            <person name="Roe B.A."/>
            <person name="Zeller R.W."/>
            <person name="Hastings K.E."/>
            <person name="Lemaire P."/>
            <person name="Lindquist E."/>
            <person name="Endo T."/>
            <person name="Hotta K."/>
            <person name="Inaba K."/>
        </authorList>
    </citation>
    <scope>NUCLEOTIDE SEQUENCE [LARGE SCALE GENOMIC DNA]</scope>
    <source>
        <strain evidence="16">wild type</strain>
    </source>
</reference>
<dbReference type="SMART" id="SM00020">
    <property type="entry name" value="Tryp_SPc"/>
    <property type="match status" value="1"/>
</dbReference>
<dbReference type="Gene3D" id="2.40.10.10">
    <property type="entry name" value="Trypsin-like serine proteases"/>
    <property type="match status" value="1"/>
</dbReference>
<feature type="disulfide bond" evidence="11">
    <location>
        <begin position="41"/>
        <end position="59"/>
    </location>
</feature>
<dbReference type="AlphaFoldDB" id="F6X4H6"/>
<dbReference type="InterPro" id="IPR033116">
    <property type="entry name" value="TRYPSIN_SER"/>
</dbReference>
<feature type="domain" description="ShKT" evidence="15">
    <location>
        <begin position="34"/>
        <end position="66"/>
    </location>
</feature>
<dbReference type="FunFam" id="2.40.10.10:FF:000003">
    <property type="entry name" value="Transmembrane serine protease 3"/>
    <property type="match status" value="1"/>
</dbReference>
<dbReference type="InterPro" id="IPR052065">
    <property type="entry name" value="Compl_asym_regulator"/>
</dbReference>
<keyword evidence="4 12" id="KW-0645">Protease</keyword>
<dbReference type="PRINTS" id="PR00722">
    <property type="entry name" value="CHYMOTRYPSIN"/>
</dbReference>
<dbReference type="PROSITE" id="PS51670">
    <property type="entry name" value="SHKT"/>
    <property type="match status" value="1"/>
</dbReference>
<evidence type="ECO:0000313" key="16">
    <source>
        <dbReference type="Ensembl" id="ENSCINP00000015950.3"/>
    </source>
</evidence>
<dbReference type="PANTHER" id="PTHR22906:SF43">
    <property type="entry name" value="PROPERDIN"/>
    <property type="match status" value="1"/>
</dbReference>
<evidence type="ECO:0008006" key="18">
    <source>
        <dbReference type="Google" id="ProtNLM"/>
    </source>
</evidence>
<evidence type="ECO:0000259" key="14">
    <source>
        <dbReference type="PROSITE" id="PS50240"/>
    </source>
</evidence>
<evidence type="ECO:0000256" key="7">
    <source>
        <dbReference type="ARBA" id="ARBA00022801"/>
    </source>
</evidence>
<evidence type="ECO:0000256" key="9">
    <source>
        <dbReference type="ARBA" id="ARBA00022837"/>
    </source>
</evidence>
<keyword evidence="2" id="KW-0964">Secreted</keyword>
<dbReference type="InterPro" id="IPR018114">
    <property type="entry name" value="TRYPSIN_HIS"/>
</dbReference>
<dbReference type="Pfam" id="PF00089">
    <property type="entry name" value="Trypsin"/>
    <property type="match status" value="1"/>
</dbReference>
<dbReference type="SUPFAM" id="SSF50494">
    <property type="entry name" value="Trypsin-like serine proteases"/>
    <property type="match status" value="1"/>
</dbReference>
<dbReference type="PROSITE" id="PS00134">
    <property type="entry name" value="TRYPSIN_HIS"/>
    <property type="match status" value="1"/>
</dbReference>
<evidence type="ECO:0000256" key="8">
    <source>
        <dbReference type="ARBA" id="ARBA00022825"/>
    </source>
</evidence>
<dbReference type="Pfam" id="PF12662">
    <property type="entry name" value="cEGF"/>
    <property type="match status" value="1"/>
</dbReference>
<comment type="subcellular location">
    <subcellularLocation>
        <location evidence="1">Secreted</location>
    </subcellularLocation>
</comment>
<dbReference type="PROSITE" id="PS00135">
    <property type="entry name" value="TRYPSIN_SER"/>
    <property type="match status" value="1"/>
</dbReference>
<dbReference type="Gene3D" id="2.10.25.10">
    <property type="entry name" value="Laminin"/>
    <property type="match status" value="1"/>
</dbReference>
<dbReference type="InterPro" id="IPR043504">
    <property type="entry name" value="Peptidase_S1_PA_chymotrypsin"/>
</dbReference>
<dbReference type="InterPro" id="IPR036383">
    <property type="entry name" value="TSP1_rpt_sf"/>
</dbReference>
<dbReference type="Gene3D" id="2.20.100.10">
    <property type="entry name" value="Thrombospondin type-1 (TSP1) repeat"/>
    <property type="match status" value="10"/>
</dbReference>
<dbReference type="PANTHER" id="PTHR22906">
    <property type="entry name" value="PROPERDIN"/>
    <property type="match status" value="1"/>
</dbReference>
<dbReference type="InParanoid" id="F6X4H6"/>
<evidence type="ECO:0000256" key="3">
    <source>
        <dbReference type="ARBA" id="ARBA00022536"/>
    </source>
</evidence>
<evidence type="ECO:0000313" key="17">
    <source>
        <dbReference type="Proteomes" id="UP000008144"/>
    </source>
</evidence>
<evidence type="ECO:0000256" key="5">
    <source>
        <dbReference type="ARBA" id="ARBA00022729"/>
    </source>
</evidence>
<evidence type="ECO:0000256" key="11">
    <source>
        <dbReference type="PROSITE-ProRule" id="PRU01005"/>
    </source>
</evidence>
<dbReference type="InterPro" id="IPR000884">
    <property type="entry name" value="TSP1_rpt"/>
</dbReference>
<dbReference type="PROSITE" id="PS50092">
    <property type="entry name" value="TSP1"/>
    <property type="match status" value="11"/>
</dbReference>
<dbReference type="SUPFAM" id="SSF82895">
    <property type="entry name" value="TSP-1 type 1 repeat"/>
    <property type="match status" value="11"/>
</dbReference>
<evidence type="ECO:0000256" key="12">
    <source>
        <dbReference type="RuleBase" id="RU363034"/>
    </source>
</evidence>
<dbReference type="GO" id="GO:0004252">
    <property type="term" value="F:serine-type endopeptidase activity"/>
    <property type="evidence" value="ECO:0007669"/>
    <property type="project" value="InterPro"/>
</dbReference>
<reference evidence="16" key="3">
    <citation type="submission" date="2025-08" db="UniProtKB">
        <authorList>
            <consortium name="Ensembl"/>
        </authorList>
    </citation>
    <scope>IDENTIFICATION</scope>
</reference>
<keyword evidence="9" id="KW-0106">Calcium</keyword>
<feature type="chain" id="PRO_5003345008" description="Peptidase S1 domain-containing protein" evidence="13">
    <location>
        <begin position="24"/>
        <end position="978"/>
    </location>
</feature>
<accession>F6X4H6</accession>
<keyword evidence="17" id="KW-1185">Reference proteome</keyword>
<comment type="caution">
    <text evidence="11">Lacks conserved residue(s) required for the propagation of feature annotation.</text>
</comment>
<reference evidence="17" key="1">
    <citation type="journal article" date="2002" name="Science">
        <title>The draft genome of Ciona intestinalis: insights into chordate and vertebrate origins.</title>
        <authorList>
            <person name="Dehal P."/>
            <person name="Satou Y."/>
            <person name="Campbell R.K."/>
            <person name="Chapman J."/>
            <person name="Degnan B."/>
            <person name="De Tomaso A."/>
            <person name="Davidson B."/>
            <person name="Di Gregorio A."/>
            <person name="Gelpke M."/>
            <person name="Goodstein D.M."/>
            <person name="Harafuji N."/>
            <person name="Hastings K.E."/>
            <person name="Ho I."/>
            <person name="Hotta K."/>
            <person name="Huang W."/>
            <person name="Kawashima T."/>
            <person name="Lemaire P."/>
            <person name="Martinez D."/>
            <person name="Meinertzhagen I.A."/>
            <person name="Necula S."/>
            <person name="Nonaka M."/>
            <person name="Putnam N."/>
            <person name="Rash S."/>
            <person name="Saiga H."/>
            <person name="Satake M."/>
            <person name="Terry A."/>
            <person name="Yamada L."/>
            <person name="Wang H.G."/>
            <person name="Awazu S."/>
            <person name="Azumi K."/>
            <person name="Boore J."/>
            <person name="Branno M."/>
            <person name="Chin-Bow S."/>
            <person name="DeSantis R."/>
            <person name="Doyle S."/>
            <person name="Francino P."/>
            <person name="Keys D.N."/>
            <person name="Haga S."/>
            <person name="Hayashi H."/>
            <person name="Hino K."/>
            <person name="Imai K.S."/>
            <person name="Inaba K."/>
            <person name="Kano S."/>
            <person name="Kobayashi K."/>
            <person name="Kobayashi M."/>
            <person name="Lee B.I."/>
            <person name="Makabe K.W."/>
            <person name="Manohar C."/>
            <person name="Matassi G."/>
            <person name="Medina M."/>
            <person name="Mochizuki Y."/>
            <person name="Mount S."/>
            <person name="Morishita T."/>
            <person name="Miura S."/>
            <person name="Nakayama A."/>
            <person name="Nishizaka S."/>
            <person name="Nomoto H."/>
            <person name="Ohta F."/>
            <person name="Oishi K."/>
            <person name="Rigoutsos I."/>
            <person name="Sano M."/>
            <person name="Sasaki A."/>
            <person name="Sasakura Y."/>
            <person name="Shoguchi E."/>
            <person name="Shin-i T."/>
            <person name="Spagnuolo A."/>
            <person name="Stainier D."/>
            <person name="Suzuki M.M."/>
            <person name="Tassy O."/>
            <person name="Takatori N."/>
            <person name="Tokuoka M."/>
            <person name="Yagi K."/>
            <person name="Yoshizaki F."/>
            <person name="Wada S."/>
            <person name="Zhang C."/>
            <person name="Hyatt P.D."/>
            <person name="Larimer F."/>
            <person name="Detter C."/>
            <person name="Doggett N."/>
            <person name="Glavina T."/>
            <person name="Hawkins T."/>
            <person name="Richardson P."/>
            <person name="Lucas S."/>
            <person name="Kohara Y."/>
            <person name="Levine M."/>
            <person name="Satoh N."/>
            <person name="Rokhsar D.S."/>
        </authorList>
    </citation>
    <scope>NUCLEOTIDE SEQUENCE [LARGE SCALE GENOMIC DNA]</scope>
</reference>
<evidence type="ECO:0000256" key="1">
    <source>
        <dbReference type="ARBA" id="ARBA00004613"/>
    </source>
</evidence>
<keyword evidence="10 11" id="KW-1015">Disulfide bond</keyword>
<evidence type="ECO:0000259" key="15">
    <source>
        <dbReference type="PROSITE" id="PS51670"/>
    </source>
</evidence>
<dbReference type="InterPro" id="IPR018097">
    <property type="entry name" value="EGF_Ca-bd_CS"/>
</dbReference>
<dbReference type="InterPro" id="IPR001254">
    <property type="entry name" value="Trypsin_dom"/>
</dbReference>
<keyword evidence="6" id="KW-0677">Repeat</keyword>
<dbReference type="Proteomes" id="UP000008144">
    <property type="component" value="Chromosome 10"/>
</dbReference>
<dbReference type="EMBL" id="EAAA01000625">
    <property type="status" value="NOT_ANNOTATED_CDS"/>
    <property type="molecule type" value="Genomic_DNA"/>
</dbReference>
<dbReference type="Ensembl" id="ENSCINT00000015950.3">
    <property type="protein sequence ID" value="ENSCINP00000015950.3"/>
    <property type="gene ID" value="ENSCING00000007782.3"/>
</dbReference>
<feature type="signal peptide" evidence="13">
    <location>
        <begin position="1"/>
        <end position="23"/>
    </location>
</feature>
<proteinExistence type="predicted"/>
<keyword evidence="8 12" id="KW-0720">Serine protease</keyword>
<evidence type="ECO:0000256" key="10">
    <source>
        <dbReference type="ARBA" id="ARBA00023157"/>
    </source>
</evidence>
<dbReference type="GO" id="GO:0006508">
    <property type="term" value="P:proteolysis"/>
    <property type="evidence" value="ECO:0007669"/>
    <property type="project" value="UniProtKB-KW"/>
</dbReference>
<dbReference type="InterPro" id="IPR009003">
    <property type="entry name" value="Peptidase_S1_PA"/>
</dbReference>
<dbReference type="SMART" id="SM00209">
    <property type="entry name" value="TSP1"/>
    <property type="match status" value="10"/>
</dbReference>
<keyword evidence="5 13" id="KW-0732">Signal</keyword>
<keyword evidence="7 12" id="KW-0378">Hydrolase</keyword>
<evidence type="ECO:0000256" key="13">
    <source>
        <dbReference type="SAM" id="SignalP"/>
    </source>
</evidence>
<dbReference type="HOGENOM" id="CLU_282382_0_0_1"/>
<name>F6X4H6_CIOIN</name>
<dbReference type="InterPro" id="IPR003582">
    <property type="entry name" value="ShKT_dom"/>
</dbReference>
<dbReference type="CDD" id="cd00190">
    <property type="entry name" value="Tryp_SPc"/>
    <property type="match status" value="1"/>
</dbReference>
<evidence type="ECO:0000256" key="4">
    <source>
        <dbReference type="ARBA" id="ARBA00022670"/>
    </source>
</evidence>
<dbReference type="InterPro" id="IPR026823">
    <property type="entry name" value="cEGF"/>
</dbReference>
<sequence>MVLHSSWLLLIFCAALIPNVSHGQSSVCSTSLGCVDCFSWCQANAASCTTSPALMGSYCKKTCNLCASNSPACIAKGCNHRCIERTGSEPVCACFEGFRLEANGRTCVDIDECAENSTLCSDPNLPNCNNTLGHYVCTACGSTPNRHAYYERNECCKMSGGTCGKSSTNGGRIVGGKRGRIARWPWMAYIVIGRNLCGGTLLSSGWVLTAAHCFASIRNNNPSTINVILGVVDTIDSGNIHEQSFSVTRLIIHPDYNFPNNDLALLQLDRDALIDAAFVKPVCLPNGEEPPEGEKCWATGYGTIAFGGVAAKSLQEVDLPIADLAHCERIYSNLTNRVNRTTMLCAGYITGQKDTCQGDSGGPLVCQRCKNCDWYLAGTTSFGRGCARPGFFGVYTKVSFFEQWISSYTNIAINPGQCVKPSWTTWGSWTPCASCSGSSSRIRFCANGSPGDPGCDGLQEEFRQCSTVCTQPTWAEYGEWGSCSVTCGDGSRSRSRICRNGNIGDPGCPTGGETATEACTTGVRCPTWSAWSDYGVCSVTCGGGTQESTRTCNNYGQTGVTCDGRATRSQSCNSQTCPPPTWAAYGAWSDCTRQCGVGERTRVRTCLNGAIGSAGCPTAGVSQTEACNTQSCPSNPTWSAYGSWSGCSVTCASGVRTRSRSCVGGNIGDAGCESGGQTASEACTTGIRCPTWTAWSDYGVCSVTCGGGTQESTRTCNNYGQTGVTCDGRATRSQSCNPQTCPSWSGYGSWSGCSETCGDGTKTRTRTCNNGQIGDNGCSPASAATNSMACNVRNCPQWSSWGSWGQCSFTCGSGTKTAERQCNTFGATGASCGAGAASKSEPCNLGACPVFSAWSGWSTCSASCGGGQQTRTRTCSSPGNCDPDAFGTALSGSQACNTDACIGEWGVWVNSGTCSAACGPGAIQQTRECIGGTAGQPNCVGSTQQTAACNVAACTWGNWVAWTACTVTCGGGTQTRSR</sequence>
<reference evidence="16" key="4">
    <citation type="submission" date="2025-09" db="UniProtKB">
        <authorList>
            <consortium name="Ensembl"/>
        </authorList>
    </citation>
    <scope>IDENTIFICATION</scope>
</reference>